<protein>
    <submittedName>
        <fullName evidence="1">Uncharacterized protein</fullName>
    </submittedName>
</protein>
<dbReference type="AlphaFoldDB" id="A0AAV4QYI1"/>
<evidence type="ECO:0000313" key="1">
    <source>
        <dbReference type="EMBL" id="GIY13906.1"/>
    </source>
</evidence>
<dbReference type="EMBL" id="BPLQ01005290">
    <property type="protein sequence ID" value="GIY13906.1"/>
    <property type="molecule type" value="Genomic_DNA"/>
</dbReference>
<dbReference type="Proteomes" id="UP001054837">
    <property type="component" value="Unassembled WGS sequence"/>
</dbReference>
<evidence type="ECO:0000313" key="2">
    <source>
        <dbReference type="Proteomes" id="UP001054837"/>
    </source>
</evidence>
<keyword evidence="2" id="KW-1185">Reference proteome</keyword>
<reference evidence="1 2" key="1">
    <citation type="submission" date="2021-06" db="EMBL/GenBank/DDBJ databases">
        <title>Caerostris darwini draft genome.</title>
        <authorList>
            <person name="Kono N."/>
            <person name="Arakawa K."/>
        </authorList>
    </citation>
    <scope>NUCLEOTIDE SEQUENCE [LARGE SCALE GENOMIC DNA]</scope>
</reference>
<accession>A0AAV4QYI1</accession>
<proteinExistence type="predicted"/>
<comment type="caution">
    <text evidence="1">The sequence shown here is derived from an EMBL/GenBank/DDBJ whole genome shotgun (WGS) entry which is preliminary data.</text>
</comment>
<sequence>MTEKETTGTVTRTFKRMICDPHGNPMLAHSQCRCDLSTLDSALAVSAHLHLFFWHPRRAGESFQLHPLPHLSSAHRKRESYRLPSSRVNFAVKLNLAQKGIKLN</sequence>
<name>A0AAV4QYI1_9ARAC</name>
<gene>
    <name evidence="1" type="ORF">CDAR_525031</name>
</gene>
<organism evidence="1 2">
    <name type="scientific">Caerostris darwini</name>
    <dbReference type="NCBI Taxonomy" id="1538125"/>
    <lineage>
        <taxon>Eukaryota</taxon>
        <taxon>Metazoa</taxon>
        <taxon>Ecdysozoa</taxon>
        <taxon>Arthropoda</taxon>
        <taxon>Chelicerata</taxon>
        <taxon>Arachnida</taxon>
        <taxon>Araneae</taxon>
        <taxon>Araneomorphae</taxon>
        <taxon>Entelegynae</taxon>
        <taxon>Araneoidea</taxon>
        <taxon>Araneidae</taxon>
        <taxon>Caerostris</taxon>
    </lineage>
</organism>